<dbReference type="InterPro" id="IPR005814">
    <property type="entry name" value="Aminotrans_3"/>
</dbReference>
<dbReference type="EMBL" id="AAZO01003719">
    <property type="status" value="NOT_ANNOTATED_CDS"/>
    <property type="molecule type" value="Genomic_DNA"/>
</dbReference>
<dbReference type="EC" id="2.6.1.22" evidence="3"/>
<proteinExistence type="inferred from homology"/>
<dbReference type="VEuPathDB" id="VectorBase:PHUM320310"/>
<organism>
    <name type="scientific">Pediculus humanus subsp. corporis</name>
    <name type="common">Body louse</name>
    <dbReference type="NCBI Taxonomy" id="121224"/>
    <lineage>
        <taxon>Eukaryota</taxon>
        <taxon>Metazoa</taxon>
        <taxon>Ecdysozoa</taxon>
        <taxon>Arthropoda</taxon>
        <taxon>Hexapoda</taxon>
        <taxon>Insecta</taxon>
        <taxon>Pterygota</taxon>
        <taxon>Neoptera</taxon>
        <taxon>Paraneoptera</taxon>
        <taxon>Psocodea</taxon>
        <taxon>Troctomorpha</taxon>
        <taxon>Phthiraptera</taxon>
        <taxon>Anoplura</taxon>
        <taxon>Pediculidae</taxon>
        <taxon>Pediculus</taxon>
    </lineage>
</organism>
<name>E0VMX4_PEDHC</name>
<dbReference type="Pfam" id="PF00202">
    <property type="entry name" value="Aminotran_3"/>
    <property type="match status" value="1"/>
</dbReference>
<dbReference type="GeneID" id="8236105"/>
<dbReference type="OrthoDB" id="5419315at2759"/>
<dbReference type="EC" id="2.6.1.19" evidence="4"/>
<evidence type="ECO:0000256" key="10">
    <source>
        <dbReference type="ARBA" id="ARBA00030857"/>
    </source>
</evidence>
<evidence type="ECO:0000256" key="9">
    <source>
        <dbReference type="ARBA" id="ARBA00030204"/>
    </source>
</evidence>
<gene>
    <name evidence="14" type="primary">8236105</name>
    <name evidence="13" type="ORF">Phum_PHUM320310</name>
</gene>
<comment type="similarity">
    <text evidence="2 12">Belongs to the class-III pyridoxal-phosphate-dependent aminotransferase family.</text>
</comment>
<dbReference type="NCBIfam" id="TIGR00699">
    <property type="entry name" value="GABAtrns_euk"/>
    <property type="match status" value="1"/>
</dbReference>
<evidence type="ECO:0000256" key="1">
    <source>
        <dbReference type="ARBA" id="ARBA00001933"/>
    </source>
</evidence>
<dbReference type="CTD" id="8236105"/>
<evidence type="ECO:0000256" key="11">
    <source>
        <dbReference type="ARBA" id="ARBA00031787"/>
    </source>
</evidence>
<evidence type="ECO:0000256" key="4">
    <source>
        <dbReference type="ARBA" id="ARBA00012912"/>
    </source>
</evidence>
<comment type="cofactor">
    <cofactor evidence="1">
        <name>pyridoxal 5'-phosphate</name>
        <dbReference type="ChEBI" id="CHEBI:597326"/>
    </cofactor>
</comment>
<dbReference type="Proteomes" id="UP000009046">
    <property type="component" value="Unassembled WGS sequence"/>
</dbReference>
<dbReference type="GO" id="GO:0005739">
    <property type="term" value="C:mitochondrion"/>
    <property type="evidence" value="ECO:0007669"/>
    <property type="project" value="TreeGrafter"/>
</dbReference>
<dbReference type="Gene3D" id="3.90.1150.10">
    <property type="entry name" value="Aspartate Aminotransferase, domain 1"/>
    <property type="match status" value="1"/>
</dbReference>
<dbReference type="Gene3D" id="3.40.640.10">
    <property type="entry name" value="Type I PLP-dependent aspartate aminotransferase-like (Major domain)"/>
    <property type="match status" value="1"/>
</dbReference>
<dbReference type="InParanoid" id="E0VMX4"/>
<dbReference type="EnsemblMetazoa" id="PHUM320310-RA">
    <property type="protein sequence ID" value="PHUM320310-PA"/>
    <property type="gene ID" value="PHUM320310"/>
</dbReference>
<dbReference type="HOGENOM" id="CLU_016922_12_0_1"/>
<dbReference type="CDD" id="cd00610">
    <property type="entry name" value="OAT_like"/>
    <property type="match status" value="1"/>
</dbReference>
<dbReference type="InterPro" id="IPR004631">
    <property type="entry name" value="4NH2But_aminotransferase_euk"/>
</dbReference>
<dbReference type="RefSeq" id="XP_002427468.1">
    <property type="nucleotide sequence ID" value="XM_002427423.1"/>
</dbReference>
<keyword evidence="5 13" id="KW-0032">Aminotransferase</keyword>
<dbReference type="PIRSF" id="PIRSF000521">
    <property type="entry name" value="Transaminase_4ab_Lys_Orn"/>
    <property type="match status" value="1"/>
</dbReference>
<dbReference type="PANTHER" id="PTHR43206:SF1">
    <property type="entry name" value="4-AMINOBUTYRATE AMINOTRANSFERASE, MITOCHONDRIAL"/>
    <property type="match status" value="1"/>
</dbReference>
<dbReference type="STRING" id="121224.E0VMX4"/>
<keyword evidence="15" id="KW-1185">Reference proteome</keyword>
<reference evidence="13" key="2">
    <citation type="submission" date="2007-04" db="EMBL/GenBank/DDBJ databases">
        <title>The genome of the human body louse.</title>
        <authorList>
            <consortium name="The Human Body Louse Genome Consortium"/>
            <person name="Kirkness E."/>
            <person name="Walenz B."/>
            <person name="Hass B."/>
            <person name="Bruggner R."/>
            <person name="Strausberg R."/>
        </authorList>
    </citation>
    <scope>NUCLEOTIDE SEQUENCE</scope>
    <source>
        <strain evidence="13">USDA</strain>
    </source>
</reference>
<protein>
    <recommendedName>
        <fullName evidence="10">(S)-3-amino-2-methylpropionate transaminase</fullName>
        <ecNumber evidence="4">2.6.1.19</ecNumber>
        <ecNumber evidence="3">2.6.1.22</ecNumber>
    </recommendedName>
    <alternativeName>
        <fullName evidence="11">GABA aminotransferase</fullName>
    </alternativeName>
    <alternativeName>
        <fullName evidence="9">Gamma-amino-N-butyrate transaminase</fullName>
    </alternativeName>
    <alternativeName>
        <fullName evidence="8">L-AIBAT</fullName>
    </alternativeName>
</protein>
<dbReference type="AlphaFoldDB" id="E0VMX4"/>
<keyword evidence="7 12" id="KW-0663">Pyridoxal phosphate</keyword>
<dbReference type="KEGG" id="phu:Phum_PHUM320310"/>
<reference evidence="14" key="3">
    <citation type="submission" date="2021-02" db="UniProtKB">
        <authorList>
            <consortium name="EnsemblMetazoa"/>
        </authorList>
    </citation>
    <scope>IDENTIFICATION</scope>
    <source>
        <strain evidence="14">USDA</strain>
    </source>
</reference>
<dbReference type="FunCoup" id="E0VMX4">
    <property type="interactions" value="947"/>
</dbReference>
<evidence type="ECO:0000256" key="2">
    <source>
        <dbReference type="ARBA" id="ARBA00008954"/>
    </source>
</evidence>
<dbReference type="GO" id="GO:0047298">
    <property type="term" value="F:(S)-3-amino-2-methylpropionate transaminase activity"/>
    <property type="evidence" value="ECO:0007669"/>
    <property type="project" value="UniProtKB-EC"/>
</dbReference>
<evidence type="ECO:0000256" key="8">
    <source>
        <dbReference type="ARBA" id="ARBA00029760"/>
    </source>
</evidence>
<evidence type="ECO:0000313" key="14">
    <source>
        <dbReference type="EnsemblMetazoa" id="PHUM320310-PA"/>
    </source>
</evidence>
<dbReference type="InterPro" id="IPR015424">
    <property type="entry name" value="PyrdxlP-dep_Trfase"/>
</dbReference>
<dbReference type="GO" id="GO:0034386">
    <property type="term" value="F:4-aminobutyrate:2-oxoglutarate transaminase activity"/>
    <property type="evidence" value="ECO:0007669"/>
    <property type="project" value="UniProtKB-EC"/>
</dbReference>
<dbReference type="GO" id="GO:0030170">
    <property type="term" value="F:pyridoxal phosphate binding"/>
    <property type="evidence" value="ECO:0007669"/>
    <property type="project" value="InterPro"/>
</dbReference>
<dbReference type="InterPro" id="IPR015421">
    <property type="entry name" value="PyrdxlP-dep_Trfase_major"/>
</dbReference>
<dbReference type="OMA" id="GLMCAFD"/>
<dbReference type="SUPFAM" id="SSF53383">
    <property type="entry name" value="PLP-dependent transferases"/>
    <property type="match status" value="1"/>
</dbReference>
<keyword evidence="6 13" id="KW-0808">Transferase</keyword>
<dbReference type="EMBL" id="DS235327">
    <property type="protein sequence ID" value="EEB14730.1"/>
    <property type="molecule type" value="Genomic_DNA"/>
</dbReference>
<dbReference type="GO" id="GO:0009450">
    <property type="term" value="P:gamma-aminobutyric acid catabolic process"/>
    <property type="evidence" value="ECO:0007669"/>
    <property type="project" value="TreeGrafter"/>
</dbReference>
<evidence type="ECO:0000256" key="12">
    <source>
        <dbReference type="RuleBase" id="RU003560"/>
    </source>
</evidence>
<sequence>MNVSGAYLRHYTGVPGEAKGPSVKTSIIPGPASQKLLESLNEVQQCNSVQLFADYNKSLGNYLVDVDGNILLDVYTQISSVPIGYNHPELLKSMEKLENIKVMINRPALGVFPGADWPEKLKQVLIGVAPKGLDHVTTMSCGSCSNENAYKQIFIWYRKNQRGENITFSEQEKTSCMINLPPGAPQLSMLSFKGAFHGRTLGVLSTTHSKYIHKIDIPAFDWPIANFPKYKYPLEENERENAEEDEKCLAQVEDLIVKYEKKGIPVAGIVSEPIQAEGGDNEASPYFFQKLQRIGKKYGAALLIDEVQTGGGPTGKMWCHEHFNLDSPPDVVTFSKKMFLGGFFHSKELKPDQPYRIFNTWMGDPSKLLLLETVINVIKRDNLLSLVQKSGDILLSELKKLQNEYSHLINSARGRGTFLAISCSSPQIRDKLVAKLKMEGVQAGGCGDQSIRLRPALIFAPQHAYIFLDKFRTALKETK</sequence>
<dbReference type="PANTHER" id="PTHR43206">
    <property type="entry name" value="AMINOTRANSFERASE"/>
    <property type="match status" value="1"/>
</dbReference>
<dbReference type="FunFam" id="3.40.640.10:FF:000029">
    <property type="entry name" value="4-aminobutyrate aminotransferase, mitochondrial"/>
    <property type="match status" value="1"/>
</dbReference>
<reference evidence="13" key="1">
    <citation type="submission" date="2007-04" db="EMBL/GenBank/DDBJ databases">
        <title>Annotation of Pediculus humanus corporis strain USDA.</title>
        <authorList>
            <person name="Kirkness E."/>
            <person name="Hannick L."/>
            <person name="Hass B."/>
            <person name="Bruggner R."/>
            <person name="Lawson D."/>
            <person name="Bidwell S."/>
            <person name="Joardar V."/>
            <person name="Caler E."/>
            <person name="Walenz B."/>
            <person name="Inman J."/>
            <person name="Schobel S."/>
            <person name="Galinsky K."/>
            <person name="Amedeo P."/>
            <person name="Strausberg R."/>
        </authorList>
    </citation>
    <scope>NUCLEOTIDE SEQUENCE</scope>
    <source>
        <strain evidence="13">USDA</strain>
    </source>
</reference>
<evidence type="ECO:0000313" key="13">
    <source>
        <dbReference type="EMBL" id="EEB14730.1"/>
    </source>
</evidence>
<accession>E0VMX4</accession>
<dbReference type="eggNOG" id="KOG1405">
    <property type="taxonomic scope" value="Eukaryota"/>
</dbReference>
<evidence type="ECO:0000256" key="6">
    <source>
        <dbReference type="ARBA" id="ARBA00022679"/>
    </source>
</evidence>
<evidence type="ECO:0000256" key="3">
    <source>
        <dbReference type="ARBA" id="ARBA00012876"/>
    </source>
</evidence>
<dbReference type="InterPro" id="IPR015422">
    <property type="entry name" value="PyrdxlP-dep_Trfase_small"/>
</dbReference>
<evidence type="ECO:0000256" key="5">
    <source>
        <dbReference type="ARBA" id="ARBA00022576"/>
    </source>
</evidence>
<evidence type="ECO:0000313" key="15">
    <source>
        <dbReference type="Proteomes" id="UP000009046"/>
    </source>
</evidence>
<evidence type="ECO:0000256" key="7">
    <source>
        <dbReference type="ARBA" id="ARBA00022898"/>
    </source>
</evidence>